<dbReference type="CDD" id="cd05822">
    <property type="entry name" value="TLP_HIUase"/>
    <property type="match status" value="1"/>
</dbReference>
<evidence type="ECO:0000259" key="8">
    <source>
        <dbReference type="Pfam" id="PF00576"/>
    </source>
</evidence>
<evidence type="ECO:0000256" key="7">
    <source>
        <dbReference type="RuleBase" id="RU361270"/>
    </source>
</evidence>
<protein>
    <recommendedName>
        <fullName evidence="7">5-hydroxyisourate hydrolase</fullName>
        <shortName evidence="7">HIU hydrolase</shortName>
        <shortName evidence="7">HIUHase</shortName>
        <ecNumber evidence="7">3.5.2.17</ecNumber>
    </recommendedName>
</protein>
<dbReference type="InterPro" id="IPR023418">
    <property type="entry name" value="Thyroxine_BS"/>
</dbReference>
<evidence type="ECO:0000256" key="6">
    <source>
        <dbReference type="ARBA" id="ARBA00022801"/>
    </source>
</evidence>
<evidence type="ECO:0000256" key="4">
    <source>
        <dbReference type="ARBA" id="ARBA00011881"/>
    </source>
</evidence>
<evidence type="ECO:0000256" key="5">
    <source>
        <dbReference type="ARBA" id="ARBA00022631"/>
    </source>
</evidence>
<sequence>MMTRLTTHVLDISRGVPAAGVNVQLWHLRESPVLVAEAVTNADGRLDQPLLDGDADAGVYELMFAVRDYFRKQPDGPTDKLAAEPTAGGWAFLEQVPVRFRLGNADSESHYHIPLLVAPGGYSTYRGS</sequence>
<dbReference type="PANTHER" id="PTHR10395">
    <property type="entry name" value="URICASE AND TRANSTHYRETIN-RELATED"/>
    <property type="match status" value="1"/>
</dbReference>
<evidence type="ECO:0000256" key="3">
    <source>
        <dbReference type="ARBA" id="ARBA00009850"/>
    </source>
</evidence>
<dbReference type="PROSITE" id="PS00769">
    <property type="entry name" value="TRANSTHYRETIN_2"/>
    <property type="match status" value="1"/>
</dbReference>
<dbReference type="SUPFAM" id="SSF49472">
    <property type="entry name" value="Transthyretin (synonym: prealbumin)"/>
    <property type="match status" value="1"/>
</dbReference>
<dbReference type="PANTHER" id="PTHR10395:SF7">
    <property type="entry name" value="5-HYDROXYISOURATE HYDROLASE"/>
    <property type="match status" value="1"/>
</dbReference>
<organism evidence="9 10">
    <name type="scientific">Paenibacillus chartarius</name>
    <dbReference type="NCBI Taxonomy" id="747481"/>
    <lineage>
        <taxon>Bacteria</taxon>
        <taxon>Bacillati</taxon>
        <taxon>Bacillota</taxon>
        <taxon>Bacilli</taxon>
        <taxon>Bacillales</taxon>
        <taxon>Paenibacillaceae</taxon>
        <taxon>Paenibacillus</taxon>
    </lineage>
</organism>
<comment type="similarity">
    <text evidence="3 7">Belongs to the transthyretin family. 5-hydroxyisourate hydrolase subfamily.</text>
</comment>
<evidence type="ECO:0000256" key="1">
    <source>
        <dbReference type="ARBA" id="ARBA00001043"/>
    </source>
</evidence>
<keyword evidence="5 7" id="KW-0659">Purine metabolism</keyword>
<dbReference type="EC" id="3.5.2.17" evidence="7"/>
<dbReference type="NCBIfam" id="TIGR02962">
    <property type="entry name" value="hdxy_isourate"/>
    <property type="match status" value="1"/>
</dbReference>
<dbReference type="GO" id="GO:0033971">
    <property type="term" value="F:hydroxyisourate hydrolase activity"/>
    <property type="evidence" value="ECO:0007669"/>
    <property type="project" value="UniProtKB-EC"/>
</dbReference>
<dbReference type="InterPro" id="IPR014306">
    <property type="entry name" value="Hydroxyisourate_hydrolase"/>
</dbReference>
<dbReference type="Gene3D" id="2.60.40.180">
    <property type="entry name" value="Transthyretin/hydroxyisourate hydrolase domain"/>
    <property type="match status" value="1"/>
</dbReference>
<comment type="catalytic activity">
    <reaction evidence="1 7">
        <text>5-hydroxyisourate + H2O = 5-hydroxy-2-oxo-4-ureido-2,5-dihydro-1H-imidazole-5-carboxylate + H(+)</text>
        <dbReference type="Rhea" id="RHEA:23736"/>
        <dbReference type="ChEBI" id="CHEBI:15377"/>
        <dbReference type="ChEBI" id="CHEBI:15378"/>
        <dbReference type="ChEBI" id="CHEBI:18072"/>
        <dbReference type="ChEBI" id="CHEBI:58639"/>
        <dbReference type="EC" id="3.5.2.17"/>
    </reaction>
</comment>
<evidence type="ECO:0000256" key="2">
    <source>
        <dbReference type="ARBA" id="ARBA00002704"/>
    </source>
</evidence>
<gene>
    <name evidence="9" type="primary">uraH</name>
    <name evidence="9" type="ORF">ACFFK0_05685</name>
</gene>
<dbReference type="Pfam" id="PF00576">
    <property type="entry name" value="Transthyretin"/>
    <property type="match status" value="1"/>
</dbReference>
<keyword evidence="10" id="KW-1185">Reference proteome</keyword>
<dbReference type="InterPro" id="IPR023416">
    <property type="entry name" value="Transthyretin/HIU_hydrolase_d"/>
</dbReference>
<reference evidence="9 10" key="1">
    <citation type="submission" date="2024-09" db="EMBL/GenBank/DDBJ databases">
        <authorList>
            <person name="Sun Q."/>
            <person name="Mori K."/>
        </authorList>
    </citation>
    <scope>NUCLEOTIDE SEQUENCE [LARGE SCALE GENOMIC DNA]</scope>
    <source>
        <strain evidence="9 10">CCM 7759</strain>
    </source>
</reference>
<comment type="subunit">
    <text evidence="4 7">Homotetramer.</text>
</comment>
<comment type="function">
    <text evidence="2">Catalyzes the hydrolysis of 5-hydroxyisourate (HIU) to 2-oxo-4-hydroxy-4-carboxy-5-ureidoimidazoline (OHCU).</text>
</comment>
<proteinExistence type="inferred from homology"/>
<accession>A0ABV6DH42</accession>
<keyword evidence="6 7" id="KW-0378">Hydrolase</keyword>
<dbReference type="InterPro" id="IPR023419">
    <property type="entry name" value="Transthyretin_CS"/>
</dbReference>
<dbReference type="EMBL" id="JBHLWN010000024">
    <property type="protein sequence ID" value="MFC0211947.1"/>
    <property type="molecule type" value="Genomic_DNA"/>
</dbReference>
<dbReference type="PROSITE" id="PS00768">
    <property type="entry name" value="TRANSTHYRETIN_1"/>
    <property type="match status" value="1"/>
</dbReference>
<dbReference type="InterPro" id="IPR036817">
    <property type="entry name" value="Transthyretin/HIU_hydrolase_sf"/>
</dbReference>
<dbReference type="Proteomes" id="UP001589776">
    <property type="component" value="Unassembled WGS sequence"/>
</dbReference>
<evidence type="ECO:0000313" key="9">
    <source>
        <dbReference type="EMBL" id="MFC0211947.1"/>
    </source>
</evidence>
<name>A0ABV6DH42_9BACL</name>
<dbReference type="RefSeq" id="WP_377468989.1">
    <property type="nucleotide sequence ID" value="NZ_JBHLWN010000024.1"/>
</dbReference>
<feature type="domain" description="Transthyretin/hydroxyisourate hydrolase" evidence="8">
    <location>
        <begin position="5"/>
        <end position="127"/>
    </location>
</feature>
<evidence type="ECO:0000313" key="10">
    <source>
        <dbReference type="Proteomes" id="UP001589776"/>
    </source>
</evidence>
<comment type="caution">
    <text evidence="9">The sequence shown here is derived from an EMBL/GenBank/DDBJ whole genome shotgun (WGS) entry which is preliminary data.</text>
</comment>